<organism evidence="2 3">
    <name type="scientific">Bacillus phage BC-5</name>
    <dbReference type="NCBI Taxonomy" id="3020389"/>
    <lineage>
        <taxon>Viruses</taxon>
        <taxon>Duplodnaviria</taxon>
        <taxon>Heunggongvirae</taxon>
        <taxon>Uroviricota</taxon>
        <taxon>Caudoviricetes</taxon>
        <taxon>Salasmaviridae</taxon>
        <taxon>Northropvirinae</taxon>
        <taxon>Hemphillvirus</taxon>
        <taxon>Hemphillvirus bece5</taxon>
    </lineage>
</organism>
<sequence length="109" mass="12531">MKRRENKMKIIMFTKDKCPNCERAKFMLNYSPVPVELEIRNIESGRDAEKYNTQLTEVIKSRTLPTILIPTKVKLPTKQNQFVEEDGIGYEILVGFDDNLGKLQGVLGL</sequence>
<gene>
    <name evidence="2" type="ORF">BC5_0004</name>
</gene>
<feature type="domain" description="Glutaredoxin" evidence="1">
    <location>
        <begin position="10"/>
        <end position="71"/>
    </location>
</feature>
<dbReference type="SUPFAM" id="SSF52833">
    <property type="entry name" value="Thioredoxin-like"/>
    <property type="match status" value="1"/>
</dbReference>
<evidence type="ECO:0000313" key="3">
    <source>
        <dbReference type="Proteomes" id="UP001219433"/>
    </source>
</evidence>
<evidence type="ECO:0000259" key="1">
    <source>
        <dbReference type="Pfam" id="PF00462"/>
    </source>
</evidence>
<proteinExistence type="predicted"/>
<protein>
    <submittedName>
        <fullName evidence="2">Glutaredoxin</fullName>
    </submittedName>
</protein>
<reference evidence="2" key="1">
    <citation type="submission" date="2023-01" db="EMBL/GenBank/DDBJ databases">
        <authorList>
            <person name="Liu Y."/>
            <person name="Sun Z."/>
        </authorList>
    </citation>
    <scope>NUCLEOTIDE SEQUENCE</scope>
</reference>
<keyword evidence="3" id="KW-1185">Reference proteome</keyword>
<dbReference type="Pfam" id="PF00462">
    <property type="entry name" value="Glutaredoxin"/>
    <property type="match status" value="1"/>
</dbReference>
<dbReference type="Gene3D" id="3.40.30.10">
    <property type="entry name" value="Glutaredoxin"/>
    <property type="match status" value="1"/>
</dbReference>
<dbReference type="Proteomes" id="UP001219433">
    <property type="component" value="Segment"/>
</dbReference>
<dbReference type="InterPro" id="IPR002109">
    <property type="entry name" value="Glutaredoxin"/>
</dbReference>
<accession>A0AAE9YA35</accession>
<dbReference type="InterPro" id="IPR036249">
    <property type="entry name" value="Thioredoxin-like_sf"/>
</dbReference>
<dbReference type="EMBL" id="OQ187816">
    <property type="protein sequence ID" value="WCR32917.1"/>
    <property type="molecule type" value="Genomic_DNA"/>
</dbReference>
<dbReference type="PROSITE" id="PS51354">
    <property type="entry name" value="GLUTAREDOXIN_2"/>
    <property type="match status" value="1"/>
</dbReference>
<evidence type="ECO:0000313" key="2">
    <source>
        <dbReference type="EMBL" id="WCR32917.1"/>
    </source>
</evidence>
<name>A0AAE9YA35_9CAUD</name>